<proteinExistence type="predicted"/>
<dbReference type="Proteomes" id="UP000243499">
    <property type="component" value="Chromosome 5"/>
</dbReference>
<dbReference type="EMBL" id="CM008050">
    <property type="protein sequence ID" value="PVH38995.1"/>
    <property type="molecule type" value="Genomic_DNA"/>
</dbReference>
<sequence length="178" mass="18935">MSPRAFQALSLSPPRPRLSDCLGRHCFNSDGEELQRLQRRILCLRVASQAQAQRQAGRPSVPSPTRGLAGAGAAARCSSARLPDRRSRIREAAQPRRRQRAAVPPALPQLPRLARLLGPRSARPLPNSQAPTPCPGSPAAQSNRLPSTSPSPPALSVFLFPRGDMAQAATAGVTVFGS</sequence>
<feature type="compositionally biased region" description="Low complexity" evidence="1">
    <location>
        <begin position="101"/>
        <end position="126"/>
    </location>
</feature>
<organism evidence="2">
    <name type="scientific">Panicum hallii</name>
    <dbReference type="NCBI Taxonomy" id="206008"/>
    <lineage>
        <taxon>Eukaryota</taxon>
        <taxon>Viridiplantae</taxon>
        <taxon>Streptophyta</taxon>
        <taxon>Embryophyta</taxon>
        <taxon>Tracheophyta</taxon>
        <taxon>Spermatophyta</taxon>
        <taxon>Magnoliopsida</taxon>
        <taxon>Liliopsida</taxon>
        <taxon>Poales</taxon>
        <taxon>Poaceae</taxon>
        <taxon>PACMAD clade</taxon>
        <taxon>Panicoideae</taxon>
        <taxon>Panicodae</taxon>
        <taxon>Paniceae</taxon>
        <taxon>Panicinae</taxon>
        <taxon>Panicum</taxon>
        <taxon>Panicum sect. Panicum</taxon>
    </lineage>
</organism>
<evidence type="ECO:0000313" key="2">
    <source>
        <dbReference type="EMBL" id="PVH38995.1"/>
    </source>
</evidence>
<accession>A0A2T8IMT6</accession>
<protein>
    <submittedName>
        <fullName evidence="2">Uncharacterized protein</fullName>
    </submittedName>
</protein>
<feature type="compositionally biased region" description="Low complexity" evidence="1">
    <location>
        <begin position="66"/>
        <end position="81"/>
    </location>
</feature>
<dbReference type="AlphaFoldDB" id="A0A2T8IMT6"/>
<dbReference type="Gramene" id="PVH38995">
    <property type="protein sequence ID" value="PVH38995"/>
    <property type="gene ID" value="PAHAL_5G413000"/>
</dbReference>
<feature type="compositionally biased region" description="Basic and acidic residues" evidence="1">
    <location>
        <begin position="82"/>
        <end position="94"/>
    </location>
</feature>
<name>A0A2T8IMT6_9POAL</name>
<feature type="region of interest" description="Disordered" evidence="1">
    <location>
        <begin position="51"/>
        <end position="156"/>
    </location>
</feature>
<reference evidence="2" key="1">
    <citation type="submission" date="2018-04" db="EMBL/GenBank/DDBJ databases">
        <title>WGS assembly of Panicum hallii.</title>
        <authorList>
            <person name="Lovell J."/>
            <person name="Jenkins J."/>
            <person name="Lowry D."/>
            <person name="Mamidi S."/>
            <person name="Sreedasyam A."/>
            <person name="Weng X."/>
            <person name="Barry K."/>
            <person name="Bonette J."/>
            <person name="Campitelli B."/>
            <person name="Daum C."/>
            <person name="Gordon S."/>
            <person name="Gould B."/>
            <person name="Lipzen A."/>
            <person name="Macqueen A."/>
            <person name="Palacio-Mejia J."/>
            <person name="Plott C."/>
            <person name="Shakirov E."/>
            <person name="Shu S."/>
            <person name="Yoshinaga Y."/>
            <person name="Zane M."/>
            <person name="Rokhsar D."/>
            <person name="Grimwood J."/>
            <person name="Schmutz J."/>
            <person name="Juenger T."/>
        </authorList>
    </citation>
    <scope>NUCLEOTIDE SEQUENCE [LARGE SCALE GENOMIC DNA]</scope>
    <source>
        <strain evidence="2">FIL2</strain>
    </source>
</reference>
<evidence type="ECO:0000256" key="1">
    <source>
        <dbReference type="SAM" id="MobiDB-lite"/>
    </source>
</evidence>
<gene>
    <name evidence="2" type="ORF">PAHAL_5G413000</name>
</gene>